<dbReference type="RefSeq" id="WP_310247375.1">
    <property type="nucleotide sequence ID" value="NZ_JAVDXX010000001.1"/>
</dbReference>
<accession>A0ABU1Z063</accession>
<organism evidence="1 2">
    <name type="scientific">Pseudoglutamicibacter albus</name>
    <dbReference type="NCBI Taxonomy" id="98671"/>
    <lineage>
        <taxon>Bacteria</taxon>
        <taxon>Bacillati</taxon>
        <taxon>Actinomycetota</taxon>
        <taxon>Actinomycetes</taxon>
        <taxon>Micrococcales</taxon>
        <taxon>Micrococcaceae</taxon>
        <taxon>Pseudoglutamicibacter</taxon>
    </lineage>
</organism>
<reference evidence="1" key="1">
    <citation type="submission" date="2023-07" db="EMBL/GenBank/DDBJ databases">
        <title>Sequencing the genomes of 1000 actinobacteria strains.</title>
        <authorList>
            <person name="Klenk H.-P."/>
        </authorList>
    </citation>
    <scope>NUCLEOTIDE SEQUENCE</scope>
    <source>
        <strain evidence="1">DSM 13068</strain>
    </source>
</reference>
<proteinExistence type="predicted"/>
<protein>
    <submittedName>
        <fullName evidence="1">Alkanesulfonate monooxygenase SsuD/methylene tetrahydromethanopterin reductase-like flavin-dependent oxidoreductase (Luciferase family)</fullName>
    </submittedName>
</protein>
<keyword evidence="2" id="KW-1185">Reference proteome</keyword>
<comment type="caution">
    <text evidence="1">The sequence shown here is derived from an EMBL/GenBank/DDBJ whole genome shotgun (WGS) entry which is preliminary data.</text>
</comment>
<name>A0ABU1Z063_9MICC</name>
<dbReference type="EMBL" id="JAVDXX010000001">
    <property type="protein sequence ID" value="MDR7294010.1"/>
    <property type="molecule type" value="Genomic_DNA"/>
</dbReference>
<dbReference type="SUPFAM" id="SSF51679">
    <property type="entry name" value="Bacterial luciferase-like"/>
    <property type="match status" value="1"/>
</dbReference>
<sequence>MKTRSTSAEQAAKDGLNLMSSTLVSETTAETLGEIQADQISRYRAAWKEAGHDWTPRVSVSRSIFPIVDGVDMQMFGMQASGSDQVGTLPDVGSTTFGRTYTAEPDKLIEQLKADAAVISADTLLITIPTGMGVDVNVKILDNFATHVAPALGWQPNHKSPVTGYPID</sequence>
<evidence type="ECO:0000313" key="1">
    <source>
        <dbReference type="EMBL" id="MDR7294010.1"/>
    </source>
</evidence>
<evidence type="ECO:0000313" key="2">
    <source>
        <dbReference type="Proteomes" id="UP001180715"/>
    </source>
</evidence>
<dbReference type="Proteomes" id="UP001180715">
    <property type="component" value="Unassembled WGS sequence"/>
</dbReference>
<dbReference type="Gene3D" id="3.20.20.30">
    <property type="entry name" value="Luciferase-like domain"/>
    <property type="match status" value="1"/>
</dbReference>
<dbReference type="InterPro" id="IPR036661">
    <property type="entry name" value="Luciferase-like_sf"/>
</dbReference>
<gene>
    <name evidence="1" type="ORF">J2S67_001278</name>
</gene>